<name>A0A7Z0WD77_9PSEU</name>
<dbReference type="EMBL" id="MSIF01000039">
    <property type="protein sequence ID" value="OLF04686.1"/>
    <property type="molecule type" value="Genomic_DNA"/>
</dbReference>
<comment type="caution">
    <text evidence="1">The sequence shown here is derived from an EMBL/GenBank/DDBJ whole genome shotgun (WGS) entry which is preliminary data.</text>
</comment>
<dbReference type="AlphaFoldDB" id="A0A7Z0WD77"/>
<keyword evidence="2" id="KW-1185">Reference proteome</keyword>
<protein>
    <submittedName>
        <fullName evidence="1">Uncharacterized protein</fullName>
    </submittedName>
</protein>
<sequence length="79" mass="8006">MSLDQISYGQPTLVVLHGAASTPGLLVRLVAPVPAAVSVRVTGAGATKVVVVGHPGSLHLAPTSRCDTRCCAAFLTKTL</sequence>
<proteinExistence type="predicted"/>
<evidence type="ECO:0000313" key="2">
    <source>
        <dbReference type="Proteomes" id="UP000185696"/>
    </source>
</evidence>
<accession>A0A7Z0WD77</accession>
<dbReference type="Proteomes" id="UP000185696">
    <property type="component" value="Unassembled WGS sequence"/>
</dbReference>
<gene>
    <name evidence="1" type="ORF">BLA60_39365</name>
</gene>
<reference evidence="1 2" key="1">
    <citation type="submission" date="2016-12" db="EMBL/GenBank/DDBJ databases">
        <title>The draft genome sequence of Actinophytocola xinjiangensis.</title>
        <authorList>
            <person name="Wang W."/>
            <person name="Yuan L."/>
        </authorList>
    </citation>
    <scope>NUCLEOTIDE SEQUENCE [LARGE SCALE GENOMIC DNA]</scope>
    <source>
        <strain evidence="1 2">CGMCC 4.4663</strain>
    </source>
</reference>
<organism evidence="1 2">
    <name type="scientific">Actinophytocola xinjiangensis</name>
    <dbReference type="NCBI Taxonomy" id="485602"/>
    <lineage>
        <taxon>Bacteria</taxon>
        <taxon>Bacillati</taxon>
        <taxon>Actinomycetota</taxon>
        <taxon>Actinomycetes</taxon>
        <taxon>Pseudonocardiales</taxon>
        <taxon>Pseudonocardiaceae</taxon>
    </lineage>
</organism>
<evidence type="ECO:0000313" key="1">
    <source>
        <dbReference type="EMBL" id="OLF04686.1"/>
    </source>
</evidence>